<dbReference type="GeneID" id="20206802"/>
<dbReference type="KEGG" id="hro:HELRODRAFT_178510"/>
<dbReference type="EMBL" id="KB097456">
    <property type="protein sequence ID" value="ESN97061.1"/>
    <property type="molecule type" value="Genomic_DNA"/>
</dbReference>
<proteinExistence type="predicted"/>
<dbReference type="AlphaFoldDB" id="T1FDA3"/>
<evidence type="ECO:0000313" key="2">
    <source>
        <dbReference type="EnsemblMetazoa" id="HelroP178510"/>
    </source>
</evidence>
<dbReference type="CTD" id="20206802"/>
<organism evidence="2 3">
    <name type="scientific">Helobdella robusta</name>
    <name type="common">Californian leech</name>
    <dbReference type="NCBI Taxonomy" id="6412"/>
    <lineage>
        <taxon>Eukaryota</taxon>
        <taxon>Metazoa</taxon>
        <taxon>Spiralia</taxon>
        <taxon>Lophotrochozoa</taxon>
        <taxon>Annelida</taxon>
        <taxon>Clitellata</taxon>
        <taxon>Hirudinea</taxon>
        <taxon>Rhynchobdellida</taxon>
        <taxon>Glossiphoniidae</taxon>
        <taxon>Helobdella</taxon>
    </lineage>
</organism>
<sequence>MELQGLDSNFGKTRAATTNFMNDIYRETGRKPQVESFIIKQELIKLGYIIDKVYDFEYYYDLKSLNDFVVAFIMINADPPYESEDIVKETVRKLVEAGNKGYTGGNLFSVIKLK</sequence>
<protein>
    <submittedName>
        <fullName evidence="1 2">Uncharacterized protein</fullName>
    </submittedName>
</protein>
<keyword evidence="3" id="KW-1185">Reference proteome</keyword>
<gene>
    <name evidence="2" type="primary">20206802</name>
    <name evidence="1" type="ORF">HELRODRAFT_178510</name>
</gene>
<evidence type="ECO:0000313" key="1">
    <source>
        <dbReference type="EMBL" id="ESN97061.1"/>
    </source>
</evidence>
<dbReference type="Proteomes" id="UP000015101">
    <property type="component" value="Unassembled WGS sequence"/>
</dbReference>
<dbReference type="EMBL" id="AMQM01006461">
    <property type="status" value="NOT_ANNOTATED_CDS"/>
    <property type="molecule type" value="Genomic_DNA"/>
</dbReference>
<reference evidence="3" key="1">
    <citation type="submission" date="2012-12" db="EMBL/GenBank/DDBJ databases">
        <authorList>
            <person name="Hellsten U."/>
            <person name="Grimwood J."/>
            <person name="Chapman J.A."/>
            <person name="Shapiro H."/>
            <person name="Aerts A."/>
            <person name="Otillar R.P."/>
            <person name="Terry A.Y."/>
            <person name="Boore J.L."/>
            <person name="Simakov O."/>
            <person name="Marletaz F."/>
            <person name="Cho S.-J."/>
            <person name="Edsinger-Gonzales E."/>
            <person name="Havlak P."/>
            <person name="Kuo D.-H."/>
            <person name="Larsson T."/>
            <person name="Lv J."/>
            <person name="Arendt D."/>
            <person name="Savage R."/>
            <person name="Osoegawa K."/>
            <person name="de Jong P."/>
            <person name="Lindberg D.R."/>
            <person name="Seaver E.C."/>
            <person name="Weisblat D.A."/>
            <person name="Putnam N.H."/>
            <person name="Grigoriev I.V."/>
            <person name="Rokhsar D.S."/>
        </authorList>
    </citation>
    <scope>NUCLEOTIDE SEQUENCE</scope>
</reference>
<name>T1FDA3_HELRO</name>
<dbReference type="HOGENOM" id="CLU_2123737_0_0_1"/>
<dbReference type="RefSeq" id="XP_009024845.1">
    <property type="nucleotide sequence ID" value="XM_009026597.1"/>
</dbReference>
<accession>T1FDA3</accession>
<dbReference type="EnsemblMetazoa" id="HelroT178510">
    <property type="protein sequence ID" value="HelroP178510"/>
    <property type="gene ID" value="HelroG178510"/>
</dbReference>
<reference evidence="2" key="3">
    <citation type="submission" date="2015-06" db="UniProtKB">
        <authorList>
            <consortium name="EnsemblMetazoa"/>
        </authorList>
    </citation>
    <scope>IDENTIFICATION</scope>
</reference>
<dbReference type="InParanoid" id="T1FDA3"/>
<reference evidence="1 3" key="2">
    <citation type="journal article" date="2013" name="Nature">
        <title>Insights into bilaterian evolution from three spiralian genomes.</title>
        <authorList>
            <person name="Simakov O."/>
            <person name="Marletaz F."/>
            <person name="Cho S.J."/>
            <person name="Edsinger-Gonzales E."/>
            <person name="Havlak P."/>
            <person name="Hellsten U."/>
            <person name="Kuo D.H."/>
            <person name="Larsson T."/>
            <person name="Lv J."/>
            <person name="Arendt D."/>
            <person name="Savage R."/>
            <person name="Osoegawa K."/>
            <person name="de Jong P."/>
            <person name="Grimwood J."/>
            <person name="Chapman J.A."/>
            <person name="Shapiro H."/>
            <person name="Aerts A."/>
            <person name="Otillar R.P."/>
            <person name="Terry A.Y."/>
            <person name="Boore J.L."/>
            <person name="Grigoriev I.V."/>
            <person name="Lindberg D.R."/>
            <person name="Seaver E.C."/>
            <person name="Weisblat D.A."/>
            <person name="Putnam N.H."/>
            <person name="Rokhsar D.S."/>
        </authorList>
    </citation>
    <scope>NUCLEOTIDE SEQUENCE</scope>
</reference>
<evidence type="ECO:0000313" key="3">
    <source>
        <dbReference type="Proteomes" id="UP000015101"/>
    </source>
</evidence>